<sequence length="252" mass="28370">MTKNWIYLIPLSAIIIGCGTTDNNDTTNNGEGSIDLRTYLEKEDITKNYQIVNKTIGQKITNQYYSETSTVTTDKIERKLEGITTTIINIEEKKLTVTDVSDEGNIINSFFRHVDLGNNLFSSDINTTELLKIGDTEVGKRTRVGTNSCKPIEQLTEFTKDSHSYTGDILKTECTKKTTITTKVNSEYIGQVNYINGTEDSVDISYYYQKKDTGLIASINDDCIPTNMKYPDDTTECSDGNKSYSYIYYLGN</sequence>
<proteinExistence type="predicted"/>
<organism evidence="1">
    <name type="scientific">hydrothermal vent metagenome</name>
    <dbReference type="NCBI Taxonomy" id="652676"/>
    <lineage>
        <taxon>unclassified sequences</taxon>
        <taxon>metagenomes</taxon>
        <taxon>ecological metagenomes</taxon>
    </lineage>
</organism>
<dbReference type="PROSITE" id="PS51257">
    <property type="entry name" value="PROKAR_LIPOPROTEIN"/>
    <property type="match status" value="1"/>
</dbReference>
<evidence type="ECO:0000313" key="1">
    <source>
        <dbReference type="EMBL" id="SFV54509.1"/>
    </source>
</evidence>
<protein>
    <recommendedName>
        <fullName evidence="2">Lipoprotein</fullName>
    </recommendedName>
</protein>
<reference evidence="1" key="1">
    <citation type="submission" date="2016-10" db="EMBL/GenBank/DDBJ databases">
        <authorList>
            <person name="de Groot N.N."/>
        </authorList>
    </citation>
    <scope>NUCLEOTIDE SEQUENCE</scope>
</reference>
<dbReference type="EMBL" id="FPHN01000036">
    <property type="protein sequence ID" value="SFV54509.1"/>
    <property type="molecule type" value="Genomic_DNA"/>
</dbReference>
<accession>A0A1W1BLV4</accession>
<name>A0A1W1BLV4_9ZZZZ</name>
<evidence type="ECO:0008006" key="2">
    <source>
        <dbReference type="Google" id="ProtNLM"/>
    </source>
</evidence>
<dbReference type="AlphaFoldDB" id="A0A1W1BLV4"/>
<gene>
    <name evidence="1" type="ORF">MNB_SV-14-122</name>
</gene>